<evidence type="ECO:0000256" key="9">
    <source>
        <dbReference type="SAM" id="MobiDB-lite"/>
    </source>
</evidence>
<evidence type="ECO:0000256" key="6">
    <source>
        <dbReference type="ARBA" id="ARBA00023136"/>
    </source>
</evidence>
<evidence type="ECO:0000256" key="1">
    <source>
        <dbReference type="ARBA" id="ARBA00004170"/>
    </source>
</evidence>
<feature type="compositionally biased region" description="Polar residues" evidence="9">
    <location>
        <begin position="500"/>
        <end position="509"/>
    </location>
</feature>
<evidence type="ECO:0000256" key="8">
    <source>
        <dbReference type="ARBA" id="ARBA00068997"/>
    </source>
</evidence>
<evidence type="ECO:0000313" key="12">
    <source>
        <dbReference type="EMBL" id="KAG5321351.1"/>
    </source>
</evidence>
<dbReference type="PANTHER" id="PTHR23101:SF25">
    <property type="entry name" value="GTPASE-ACTIVATING PROTEIN AND VPS9 DOMAIN-CONTAINING PROTEIN 1"/>
    <property type="match status" value="1"/>
</dbReference>
<feature type="compositionally biased region" description="Polar residues" evidence="9">
    <location>
        <begin position="1103"/>
        <end position="1114"/>
    </location>
</feature>
<keyword evidence="5" id="KW-0344">Guanine-nucleotide releasing factor</keyword>
<feature type="domain" description="VPS9" evidence="11">
    <location>
        <begin position="1353"/>
        <end position="1490"/>
    </location>
</feature>
<reference evidence="12" key="1">
    <citation type="submission" date="2020-02" db="EMBL/GenBank/DDBJ databases">
        <title>Relaxed selection underlies rapid genomic changes in the transitions from sociality to social parasitism in ants.</title>
        <authorList>
            <person name="Bi X."/>
        </authorList>
    </citation>
    <scope>NUCLEOTIDE SEQUENCE</scope>
    <source>
        <strain evidence="12">BGI-DK2014c</strain>
        <tissue evidence="12">Whole body</tissue>
    </source>
</reference>
<dbReference type="InterPro" id="IPR045046">
    <property type="entry name" value="Vps9-like"/>
</dbReference>
<dbReference type="InterPro" id="IPR008936">
    <property type="entry name" value="Rho_GTPase_activation_prot"/>
</dbReference>
<feature type="compositionally biased region" description="Basic and acidic residues" evidence="9">
    <location>
        <begin position="576"/>
        <end position="606"/>
    </location>
</feature>
<proteinExistence type="inferred from homology"/>
<dbReference type="Pfam" id="PF02204">
    <property type="entry name" value="VPS9"/>
    <property type="match status" value="1"/>
</dbReference>
<keyword evidence="3" id="KW-0343">GTPase activation</keyword>
<feature type="compositionally biased region" description="Low complexity" evidence="9">
    <location>
        <begin position="950"/>
        <end position="961"/>
    </location>
</feature>
<dbReference type="GO" id="GO:0005085">
    <property type="term" value="F:guanyl-nucleotide exchange factor activity"/>
    <property type="evidence" value="ECO:0007669"/>
    <property type="project" value="UniProtKB-KW"/>
</dbReference>
<dbReference type="InterPro" id="IPR037191">
    <property type="entry name" value="VPS9_dom_sf"/>
</dbReference>
<feature type="compositionally biased region" description="Polar residues" evidence="9">
    <location>
        <begin position="640"/>
        <end position="669"/>
    </location>
</feature>
<dbReference type="GO" id="GO:0016020">
    <property type="term" value="C:membrane"/>
    <property type="evidence" value="ECO:0007669"/>
    <property type="project" value="UniProtKB-SubCell"/>
</dbReference>
<sequence length="1490" mass="166632">MSSINSIDSHGTLQWDMMELARHLRQERLFVNSEQQNLQTLNERVLYVSSQLAQQAWITAQQRVNLNRLIVARPDCSPASCCLRANALENSHFIDAYKYLRYQACLSYGEFLGALRKSPKLLASCLVEGDRAIPESMQTIVQCLAAGLYGSCILPEDKSLVLQLLRHLMLLQIIPSDNPRRLLRHGTCAFSRFYSIFHESLFSAKLFLTAALHNPIVQLLMEDEMFLDIDPDKAPIRFPPAERLKKFGKEGTAEYQAKLQRYRLWTVNSLYRITQRFIVNIRETIHCFPTSVCWLVRQMAGLLSKNGNVDPKEVHAMCTDLVFTYFICPAIVNPEPYGITDAPISYVARFNLMQVGQILQMLSLQKYQNIDNKVIDLYKKFEKDSVSSIIDSMLDGATEELEEEPMIIDNNKFQGLSRSAALFTESELNSLITFLNTIVGDNNAETILHNSFDRKQLAEMLSQLPSGLLHNNKLNNEYLETPSKRGVAAGKGKGRGIRMTTFSPNVTNESGEEINGTAVPEEETVDKNSHDVLVIPFGPTIGESVGLLSEQKVLCMELQSGMENGPVTLNLPDDASNEHPRQENSNVERIETQEKRTRFSLSHDEGSIGNTSDNLEAVSEAASNHSVASSLELETEDQNDNLSDMVSANVSGRGTPNISGRDTPSSQITEGDDGRVAGEVRQLDLPPPNIPTKQSRSEIDDKFCKFEIKKLIEGDETVSMVSDTWSTDVLASDSEIVEQQDRILLAVPPEQVAPVLPAEPTPTMLDISETASEAWSTDVLASDSERLTEVDTDDTASVARSDDTARSEIEIESRADSEGNEETLQSATPCPDGSSISFSTISGIREDSGIGTSIVHPSPTTSPLPSSSNVTGRGGTKSDYRRSTMEYVDKNANNISNMDYTKTLRDDRLVHLIDKLQIDNEKPQNGDSKTEELDSCITSVGDTVGRLSTASLTSSSSSGSESRVKSNISASDLPTPTINGTCDAVDGSIPNFSKPNASTGAIPKSISFDMTAERGDKELLDDDQKNKRGFFGKLKMTLRNRRGKAIRGADDRYFDREAGGDGVDMCRHRLRRIMSEDVTSSGNVAGDTTDDILAKYRRKPSAASDTASIESNQSRTKEVEDERLSIDPNNVELSYAFADAKRKLRMVLSTADLQHIPWNTSERHCWSQKENELVAFLQLQLAEAINLQDRALIAHLHETLRCVRLFNDDGCRKLFKSLREDYQKRSPYIAYLIRCRQGLLSTLAHLDRLCVRVKCDRDAINNYLVSVCVRVFLEKREAFLLRFCDEFKKLTLADEKQDLVDNFLGKVHAEMDNDPIWQSASANQLDLARVVVERTVMARVYHNALYPNGDGDVYRDQLLHDHIKKLAKVVTPNHKDLRIPKVYHYECPWPWAQAELAVISAYKTPRDKLQCVFRCATTIMNLLSMASERGIPAADDLIPVLVYVIIKTNPPSLLSTVQYVDSFYGNRLEGEEQYWWTQFCSAIEFIKTMD</sequence>
<accession>A0A836JPV1</accession>
<evidence type="ECO:0000259" key="10">
    <source>
        <dbReference type="PROSITE" id="PS50018"/>
    </source>
</evidence>
<dbReference type="PANTHER" id="PTHR23101">
    <property type="entry name" value="RAB GDP/GTP EXCHANGE FACTOR"/>
    <property type="match status" value="1"/>
</dbReference>
<evidence type="ECO:0000259" key="11">
    <source>
        <dbReference type="PROSITE" id="PS51205"/>
    </source>
</evidence>
<comment type="caution">
    <text evidence="12">The sequence shown here is derived from an EMBL/GenBank/DDBJ whole genome shotgun (WGS) entry which is preliminary data.</text>
</comment>
<dbReference type="GO" id="GO:0031267">
    <property type="term" value="F:small GTPase binding"/>
    <property type="evidence" value="ECO:0007669"/>
    <property type="project" value="TreeGrafter"/>
</dbReference>
<dbReference type="Gene3D" id="1.20.1050.80">
    <property type="entry name" value="VPS9 domain"/>
    <property type="match status" value="1"/>
</dbReference>
<dbReference type="SUPFAM" id="SSF48350">
    <property type="entry name" value="GTPase activation domain, GAP"/>
    <property type="match status" value="1"/>
</dbReference>
<dbReference type="Proteomes" id="UP000668214">
    <property type="component" value="Unassembled WGS sequence"/>
</dbReference>
<feature type="compositionally biased region" description="Low complexity" evidence="9">
    <location>
        <begin position="857"/>
        <end position="868"/>
    </location>
</feature>
<dbReference type="PROSITE" id="PS51205">
    <property type="entry name" value="VPS9"/>
    <property type="match status" value="1"/>
</dbReference>
<feature type="region of interest" description="Disordered" evidence="9">
    <location>
        <begin position="950"/>
        <end position="972"/>
    </location>
</feature>
<keyword evidence="6" id="KW-0472">Membrane</keyword>
<dbReference type="CDD" id="cd05129">
    <property type="entry name" value="RasGAP_RAP6"/>
    <property type="match status" value="1"/>
</dbReference>
<dbReference type="Pfam" id="PF00616">
    <property type="entry name" value="RasGAP"/>
    <property type="match status" value="1"/>
</dbReference>
<dbReference type="Pfam" id="PF18151">
    <property type="entry name" value="DUF5601"/>
    <property type="match status" value="1"/>
</dbReference>
<feature type="domain" description="Ras-GAP" evidence="10">
    <location>
        <begin position="156"/>
        <end position="364"/>
    </location>
</feature>
<evidence type="ECO:0000256" key="4">
    <source>
        <dbReference type="ARBA" id="ARBA00022583"/>
    </source>
</evidence>
<dbReference type="Gene3D" id="1.10.246.120">
    <property type="match status" value="1"/>
</dbReference>
<comment type="similarity">
    <text evidence="2">Belongs to the GAPVD1 family.</text>
</comment>
<dbReference type="GO" id="GO:0006897">
    <property type="term" value="P:endocytosis"/>
    <property type="evidence" value="ECO:0007669"/>
    <property type="project" value="UniProtKB-KW"/>
</dbReference>
<feature type="non-terminal residue" evidence="12">
    <location>
        <position position="1490"/>
    </location>
</feature>
<name>A0A836JPV1_9HYME</name>
<dbReference type="SUPFAM" id="SSF109993">
    <property type="entry name" value="VPS9 domain"/>
    <property type="match status" value="1"/>
</dbReference>
<feature type="region of interest" description="Disordered" evidence="9">
    <location>
        <begin position="787"/>
        <end position="884"/>
    </location>
</feature>
<feature type="region of interest" description="Disordered" evidence="9">
    <location>
        <begin position="565"/>
        <end position="672"/>
    </location>
</feature>
<feature type="compositionally biased region" description="Basic and acidic residues" evidence="9">
    <location>
        <begin position="800"/>
        <end position="817"/>
    </location>
</feature>
<dbReference type="GO" id="GO:0005829">
    <property type="term" value="C:cytosol"/>
    <property type="evidence" value="ECO:0007669"/>
    <property type="project" value="TreeGrafter"/>
</dbReference>
<dbReference type="GO" id="GO:0005096">
    <property type="term" value="F:GTPase activator activity"/>
    <property type="evidence" value="ECO:0007669"/>
    <property type="project" value="UniProtKB-KW"/>
</dbReference>
<evidence type="ECO:0000256" key="7">
    <source>
        <dbReference type="ARBA" id="ARBA00053914"/>
    </source>
</evidence>
<dbReference type="Gene3D" id="1.10.506.10">
    <property type="entry name" value="GTPase Activation - p120gap, domain 1"/>
    <property type="match status" value="1"/>
</dbReference>
<dbReference type="GO" id="GO:0030139">
    <property type="term" value="C:endocytic vesicle"/>
    <property type="evidence" value="ECO:0007669"/>
    <property type="project" value="TreeGrafter"/>
</dbReference>
<evidence type="ECO:0000313" key="13">
    <source>
        <dbReference type="Proteomes" id="UP000668214"/>
    </source>
</evidence>
<dbReference type="SMART" id="SM00167">
    <property type="entry name" value="VPS9"/>
    <property type="match status" value="1"/>
</dbReference>
<gene>
    <name evidence="12" type="primary">Gapvd1</name>
    <name evidence="12" type="ORF">G6Z78_0000627</name>
</gene>
<evidence type="ECO:0000256" key="5">
    <source>
        <dbReference type="ARBA" id="ARBA00022658"/>
    </source>
</evidence>
<organism evidence="12 13">
    <name type="scientific">Pseudoatta argentina</name>
    <dbReference type="NCBI Taxonomy" id="621737"/>
    <lineage>
        <taxon>Eukaryota</taxon>
        <taxon>Metazoa</taxon>
        <taxon>Ecdysozoa</taxon>
        <taxon>Arthropoda</taxon>
        <taxon>Hexapoda</taxon>
        <taxon>Insecta</taxon>
        <taxon>Pterygota</taxon>
        <taxon>Neoptera</taxon>
        <taxon>Endopterygota</taxon>
        <taxon>Hymenoptera</taxon>
        <taxon>Apocrita</taxon>
        <taxon>Aculeata</taxon>
        <taxon>Formicoidea</taxon>
        <taxon>Formicidae</taxon>
        <taxon>Myrmicinae</taxon>
        <taxon>Pseudoatta</taxon>
    </lineage>
</organism>
<keyword evidence="4" id="KW-0254">Endocytosis</keyword>
<keyword evidence="13" id="KW-1185">Reference proteome</keyword>
<dbReference type="EMBL" id="JAANIA010001212">
    <property type="protein sequence ID" value="KAG5321351.1"/>
    <property type="molecule type" value="Genomic_DNA"/>
</dbReference>
<feature type="region of interest" description="Disordered" evidence="9">
    <location>
        <begin position="1103"/>
        <end position="1122"/>
    </location>
</feature>
<dbReference type="InterPro" id="IPR041545">
    <property type="entry name" value="DUF5601"/>
</dbReference>
<dbReference type="PROSITE" id="PS50018">
    <property type="entry name" value="RAS_GTPASE_ACTIV_2"/>
    <property type="match status" value="1"/>
</dbReference>
<comment type="function">
    <text evidence="7">Acts both as a GTPase-activating protein (GAP) and a guanine nucleotide exchange factor (GEF), and participates in endocytosis.</text>
</comment>
<dbReference type="GO" id="GO:0051049">
    <property type="term" value="P:regulation of transport"/>
    <property type="evidence" value="ECO:0007669"/>
    <property type="project" value="UniProtKB-ARBA"/>
</dbReference>
<evidence type="ECO:0000256" key="2">
    <source>
        <dbReference type="ARBA" id="ARBA00008489"/>
    </source>
</evidence>
<dbReference type="FunFam" id="1.20.1050.80:FF:000001">
    <property type="entry name" value="GTPase-activating protein and VPS9 domain-containing protein 1 isoform X1"/>
    <property type="match status" value="1"/>
</dbReference>
<feature type="compositionally biased region" description="Low complexity" evidence="9">
    <location>
        <begin position="833"/>
        <end position="843"/>
    </location>
</feature>
<protein>
    <recommendedName>
        <fullName evidence="8">Receptor-mediated endocytosis protein 6 homolog</fullName>
    </recommendedName>
</protein>
<dbReference type="InterPro" id="IPR001936">
    <property type="entry name" value="RasGAP_dom"/>
</dbReference>
<dbReference type="InterPro" id="IPR003123">
    <property type="entry name" value="VPS9"/>
</dbReference>
<feature type="region of interest" description="Disordered" evidence="9">
    <location>
        <begin position="485"/>
        <end position="514"/>
    </location>
</feature>
<evidence type="ECO:0000256" key="3">
    <source>
        <dbReference type="ARBA" id="ARBA00022468"/>
    </source>
</evidence>
<comment type="subcellular location">
    <subcellularLocation>
        <location evidence="1">Membrane</location>
        <topology evidence="1">Peripheral membrane protein</topology>
    </subcellularLocation>
</comment>
<feature type="non-terminal residue" evidence="12">
    <location>
        <position position="1"/>
    </location>
</feature>